<sequence length="186" mass="19778">MNLTFADSSPSNRLEDRISEHRALDQLSREVQEALISVQSHLPHSVVDTLHGEWLGHPLHPALVHLPLGGWMIAGVLDFAPLGGSAEDRQHREKAADAALLLGTVGGLGAIATGWTEWTSARGQARRTGLIHGALNETAFFLNVGSLLARRRGQRKLGKALSGAGLGLALAGGLLGGQLVYRHRMG</sequence>
<accession>A0ABQ3JZR3</accession>
<keyword evidence="1" id="KW-0472">Membrane</keyword>
<feature type="domain" description="DUF2231" evidence="2">
    <location>
        <begin position="56"/>
        <end position="186"/>
    </location>
</feature>
<evidence type="ECO:0000259" key="2">
    <source>
        <dbReference type="Pfam" id="PF09990"/>
    </source>
</evidence>
<evidence type="ECO:0000256" key="1">
    <source>
        <dbReference type="SAM" id="Phobius"/>
    </source>
</evidence>
<organism evidence="3 4">
    <name type="scientific">Deinococcus piscis</name>
    <dbReference type="NCBI Taxonomy" id="394230"/>
    <lineage>
        <taxon>Bacteria</taxon>
        <taxon>Thermotogati</taxon>
        <taxon>Deinococcota</taxon>
        <taxon>Deinococci</taxon>
        <taxon>Deinococcales</taxon>
        <taxon>Deinococcaceae</taxon>
        <taxon>Deinococcus</taxon>
    </lineage>
</organism>
<gene>
    <name evidence="3" type="ORF">GCM10017783_04390</name>
</gene>
<reference evidence="4" key="1">
    <citation type="journal article" date="2019" name="Int. J. Syst. Evol. Microbiol.">
        <title>The Global Catalogue of Microorganisms (GCM) 10K type strain sequencing project: providing services to taxonomists for standard genome sequencing and annotation.</title>
        <authorList>
            <consortium name="The Broad Institute Genomics Platform"/>
            <consortium name="The Broad Institute Genome Sequencing Center for Infectious Disease"/>
            <person name="Wu L."/>
            <person name="Ma J."/>
        </authorList>
    </citation>
    <scope>NUCLEOTIDE SEQUENCE [LARGE SCALE GENOMIC DNA]</scope>
    <source>
        <strain evidence="4">CGMCC 1.18439</strain>
    </source>
</reference>
<keyword evidence="1" id="KW-1133">Transmembrane helix</keyword>
<feature type="transmembrane region" description="Helical" evidence="1">
    <location>
        <begin position="98"/>
        <end position="118"/>
    </location>
</feature>
<proteinExistence type="predicted"/>
<dbReference type="Proteomes" id="UP000632154">
    <property type="component" value="Unassembled WGS sequence"/>
</dbReference>
<feature type="transmembrane region" description="Helical" evidence="1">
    <location>
        <begin position="161"/>
        <end position="181"/>
    </location>
</feature>
<dbReference type="RefSeq" id="WP_189642035.1">
    <property type="nucleotide sequence ID" value="NZ_BNAL01000003.1"/>
</dbReference>
<evidence type="ECO:0000313" key="3">
    <source>
        <dbReference type="EMBL" id="GHF95610.1"/>
    </source>
</evidence>
<keyword evidence="1" id="KW-0812">Transmembrane</keyword>
<feature type="transmembrane region" description="Helical" evidence="1">
    <location>
        <begin position="130"/>
        <end position="149"/>
    </location>
</feature>
<keyword evidence="4" id="KW-1185">Reference proteome</keyword>
<feature type="transmembrane region" description="Helical" evidence="1">
    <location>
        <begin position="68"/>
        <end position="86"/>
    </location>
</feature>
<dbReference type="Pfam" id="PF09990">
    <property type="entry name" value="DUF2231"/>
    <property type="match status" value="1"/>
</dbReference>
<dbReference type="InterPro" id="IPR019251">
    <property type="entry name" value="DUF2231_TM"/>
</dbReference>
<dbReference type="EMBL" id="BNAL01000003">
    <property type="protein sequence ID" value="GHF95610.1"/>
    <property type="molecule type" value="Genomic_DNA"/>
</dbReference>
<protein>
    <recommendedName>
        <fullName evidence="2">DUF2231 domain-containing protein</fullName>
    </recommendedName>
</protein>
<comment type="caution">
    <text evidence="3">The sequence shown here is derived from an EMBL/GenBank/DDBJ whole genome shotgun (WGS) entry which is preliminary data.</text>
</comment>
<evidence type="ECO:0000313" key="4">
    <source>
        <dbReference type="Proteomes" id="UP000632154"/>
    </source>
</evidence>
<name>A0ABQ3JZR3_9DEIO</name>